<dbReference type="SFLD" id="SFLDS00019">
    <property type="entry name" value="Glutathione_Transferase_(cytos"/>
    <property type="match status" value="1"/>
</dbReference>
<dbReference type="GO" id="GO:0016740">
    <property type="term" value="F:transferase activity"/>
    <property type="evidence" value="ECO:0007669"/>
    <property type="project" value="UniProtKB-KW"/>
</dbReference>
<dbReference type="Gene3D" id="1.25.40.10">
    <property type="entry name" value="Tetratricopeptide repeat domain"/>
    <property type="match status" value="2"/>
</dbReference>
<accession>A0A1Q8RFH8</accession>
<feature type="region of interest" description="Disordered" evidence="7">
    <location>
        <begin position="293"/>
        <end position="328"/>
    </location>
</feature>
<evidence type="ECO:0000259" key="9">
    <source>
        <dbReference type="PROSITE" id="PS50405"/>
    </source>
</evidence>
<evidence type="ECO:0000259" key="8">
    <source>
        <dbReference type="PROSITE" id="PS50404"/>
    </source>
</evidence>
<feature type="domain" description="GST C-terminal" evidence="9">
    <location>
        <begin position="112"/>
        <end position="261"/>
    </location>
</feature>
<dbReference type="InterPro" id="IPR036249">
    <property type="entry name" value="Thioredoxin-like_sf"/>
</dbReference>
<evidence type="ECO:0000256" key="7">
    <source>
        <dbReference type="SAM" id="MobiDB-lite"/>
    </source>
</evidence>
<gene>
    <name evidence="10" type="ORF">CCHL11_09662</name>
</gene>
<feature type="compositionally biased region" description="Polar residues" evidence="7">
    <location>
        <begin position="297"/>
        <end position="313"/>
    </location>
</feature>
<dbReference type="Pfam" id="PF13812">
    <property type="entry name" value="PPR_3"/>
    <property type="match status" value="1"/>
</dbReference>
<dbReference type="OrthoDB" id="185373at2759"/>
<dbReference type="SUPFAM" id="SSF52833">
    <property type="entry name" value="Thioredoxin-like"/>
    <property type="match status" value="1"/>
</dbReference>
<dbReference type="SUPFAM" id="SSF47616">
    <property type="entry name" value="GST C-terminal domain-like"/>
    <property type="match status" value="1"/>
</dbReference>
<dbReference type="InterPro" id="IPR002885">
    <property type="entry name" value="PPR_rpt"/>
</dbReference>
<dbReference type="Pfam" id="PF13410">
    <property type="entry name" value="GST_C_2"/>
    <property type="match status" value="1"/>
</dbReference>
<dbReference type="Gene3D" id="1.20.1050.10">
    <property type="match status" value="1"/>
</dbReference>
<evidence type="ECO:0000256" key="6">
    <source>
        <dbReference type="PROSITE-ProRule" id="PRU00708"/>
    </source>
</evidence>
<dbReference type="InterPro" id="IPR011990">
    <property type="entry name" value="TPR-like_helical_dom_sf"/>
</dbReference>
<name>A0A1Q8RFH8_9PEZI</name>
<sequence>MADEQQPKVKLYWLEQSRAQNILWLLEELKIEYEVEVFHRDKQTKLAPPELAKVHPLGKSPVIEIFPTGSGESIKLAESGYMTQYLCDHFGQGTNLIPKKWKEGQEGKIGGETEEWMRCQYLLHYVEGSLLPVLTLSLVIGALKSDNIPFFVRPITSAVANKIYSMMVFPNAKKHLALLDQMLETSPGGGKYICGAHLSAADILLSFALIAAEPRFDSLGSWPGGSARAAHPRLFEYIDRLKKEPGYERSAQKIREIDGKFEATISRILLASAATIGAVRQNSTASLPSIAAENAPKATSQPPRSGAPNTYSKLPTRKQKGASNQARRQRALDLFESTVNSKANVVPEPSQEADLLYRLAAQLDDVLQNKEKLPKATVASRAYTLMATKLLPARKPGTRLPQVLNAKVMQALRQVIDAKFEALDAPELPNVADILKMYADLDQKKLAKRLELMRGLLRAIVTPRSELESPAADARLLDDLVECWKHLSGLRRADSGLQSESKFWLTTRPDMRGIEDPQKLFRALFPLFASNELHGLGPLLVTTYVLLSESKHILTKAKEEAQPLLDALDPIVKRFDQEMLRYLFDGHPELWAYVQPRADWRVTRMAPEAWKETHVPPVNNSNQSQSTGRFSYAQWHRRFGTAFRANDHAAARQAWRDLVDPVNDSNRAQRLRDSPELLDYFLFLSCGKYGSDATSFSKLTAEVLAYMKSIGMEPTLRTYTSMMNGWKQARRLDLIENLWASINRAGLKLDQQVWSSRIDALGHMGHEDAGLAALKEMEKTWDTAVKNGAQSKAVQPGIACVNAAISGLLRRDRMDVIRKVLDWAIEKGIQPDIYTYNMLLARMLRKGAVEEADRILGGMKTAGITPDGATFTIILEAALDELPDQTPHEQRATIDRVFGEMAACGIEPNQETYAKMLHILVKAGDVAQVSVAAVLAHLRRSGQQLATEICTILVEYYVSRSRPDLDSIRALVADRRSRTRALTDRVFWESVIKHYHRAGDLDGALEIFYDLDDWGIWPALPLLEPLLRSLVYRKDWDAAQKLVTTVRRQARPQAADREGRFWKHAFWAVAKDYDLLEQI</sequence>
<reference evidence="10 11" key="1">
    <citation type="submission" date="2016-11" db="EMBL/GenBank/DDBJ databases">
        <title>Draft Genome Assembly of Colletotrichum chlorophyti a pathogen of herbaceous plants.</title>
        <authorList>
            <person name="Gan P."/>
            <person name="Narusaka M."/>
            <person name="Tsushima A."/>
            <person name="Narusaka Y."/>
            <person name="Takano Y."/>
            <person name="Shirasu K."/>
        </authorList>
    </citation>
    <scope>NUCLEOTIDE SEQUENCE [LARGE SCALE GENOMIC DNA]</scope>
    <source>
        <strain evidence="10 11">NTL11</strain>
    </source>
</reference>
<keyword evidence="10" id="KW-0808">Transferase</keyword>
<proteinExistence type="inferred from homology"/>
<dbReference type="Pfam" id="PF01535">
    <property type="entry name" value="PPR"/>
    <property type="match status" value="1"/>
</dbReference>
<dbReference type="EMBL" id="MPGH01000208">
    <property type="protein sequence ID" value="OLN83098.1"/>
    <property type="molecule type" value="Genomic_DNA"/>
</dbReference>
<dbReference type="InterPro" id="IPR010987">
    <property type="entry name" value="Glutathione-S-Trfase_C-like"/>
</dbReference>
<evidence type="ECO:0000256" key="5">
    <source>
        <dbReference type="ARBA" id="ARBA00044511"/>
    </source>
</evidence>
<organism evidence="10 11">
    <name type="scientific">Colletotrichum chlorophyti</name>
    <dbReference type="NCBI Taxonomy" id="708187"/>
    <lineage>
        <taxon>Eukaryota</taxon>
        <taxon>Fungi</taxon>
        <taxon>Dikarya</taxon>
        <taxon>Ascomycota</taxon>
        <taxon>Pezizomycotina</taxon>
        <taxon>Sordariomycetes</taxon>
        <taxon>Hypocreomycetidae</taxon>
        <taxon>Glomerellales</taxon>
        <taxon>Glomerellaceae</taxon>
        <taxon>Colletotrichum</taxon>
    </lineage>
</organism>
<dbReference type="Pfam" id="PF02798">
    <property type="entry name" value="GST_N"/>
    <property type="match status" value="1"/>
</dbReference>
<dbReference type="NCBIfam" id="TIGR00756">
    <property type="entry name" value="PPR"/>
    <property type="match status" value="1"/>
</dbReference>
<dbReference type="InterPro" id="IPR040079">
    <property type="entry name" value="Glutathione_S-Trfase"/>
</dbReference>
<comment type="caution">
    <text evidence="10">The sequence shown here is derived from an EMBL/GenBank/DDBJ whole genome shotgun (WGS) entry which is preliminary data.</text>
</comment>
<dbReference type="PROSITE" id="PS50404">
    <property type="entry name" value="GST_NTER"/>
    <property type="match status" value="1"/>
</dbReference>
<comment type="function">
    <text evidence="4">Regulates mitochondrial small subunit maturation by controlling 15S rRNA 5'-end processing. Localizes to the 5' precursor of the 15S rRNA in a position that is subsequently occupied by mS47 in the mature yeast mtSSU. Uses structure and sequence-specific RNA recognition, binding to a single-stranded region of the precursor and specifically recognizing bases -6 to -1. The exchange of Ccm1 for mS47 is coupled to the irreversible removal of precursor rRNA that is accompanied by conformational changes of the mitoribosomal proteins uS5m and mS26. These conformational changes signal completion of 5'-end rRNA processing through protection of the mature 5'-end of the 15S rRNA and stabilization of mS47. The removal of the 5' precursor together with the dissociation of Ccm1 may be catalyzed by the 5'-3' exoribonuclease Pet127. Involved in the specific removal of group I introns in mitochondrial encoded transcripts.</text>
</comment>
<feature type="repeat" description="PPR" evidence="6">
    <location>
        <begin position="832"/>
        <end position="866"/>
    </location>
</feature>
<feature type="repeat" description="PPR" evidence="6">
    <location>
        <begin position="984"/>
        <end position="1018"/>
    </location>
</feature>
<evidence type="ECO:0000256" key="2">
    <source>
        <dbReference type="ARBA" id="ARBA00007409"/>
    </source>
</evidence>
<dbReference type="AlphaFoldDB" id="A0A1Q8RFH8"/>
<feature type="domain" description="GST N-terminal" evidence="8">
    <location>
        <begin position="6"/>
        <end position="94"/>
    </location>
</feature>
<dbReference type="InterPro" id="IPR036282">
    <property type="entry name" value="Glutathione-S-Trfase_C_sf"/>
</dbReference>
<evidence type="ECO:0000313" key="10">
    <source>
        <dbReference type="EMBL" id="OLN83098.1"/>
    </source>
</evidence>
<evidence type="ECO:0000256" key="1">
    <source>
        <dbReference type="ARBA" id="ARBA00006192"/>
    </source>
</evidence>
<evidence type="ECO:0000256" key="3">
    <source>
        <dbReference type="ARBA" id="ARBA00022737"/>
    </source>
</evidence>
<evidence type="ECO:0000256" key="4">
    <source>
        <dbReference type="ARBA" id="ARBA00044493"/>
    </source>
</evidence>
<comment type="similarity">
    <text evidence="2">Belongs to the GST superfamily.</text>
</comment>
<dbReference type="PROSITE" id="PS50405">
    <property type="entry name" value="GST_CTER"/>
    <property type="match status" value="1"/>
</dbReference>
<evidence type="ECO:0000313" key="11">
    <source>
        <dbReference type="Proteomes" id="UP000186583"/>
    </source>
</evidence>
<comment type="subunit">
    <text evidence="5">Binds to mitochondrial small subunit 15S rRNA.</text>
</comment>
<dbReference type="STRING" id="708187.A0A1Q8RFH8"/>
<dbReference type="PROSITE" id="PS51375">
    <property type="entry name" value="PPR"/>
    <property type="match status" value="2"/>
</dbReference>
<dbReference type="PANTHER" id="PTHR47447:SF17">
    <property type="entry name" value="OS12G0638900 PROTEIN"/>
    <property type="match status" value="1"/>
</dbReference>
<protein>
    <submittedName>
        <fullName evidence="10">Glutathione S-transferase 1-like protein 4</fullName>
    </submittedName>
</protein>
<keyword evidence="3" id="KW-0677">Repeat</keyword>
<dbReference type="InterPro" id="IPR004045">
    <property type="entry name" value="Glutathione_S-Trfase_N"/>
</dbReference>
<dbReference type="Gene3D" id="3.40.30.10">
    <property type="entry name" value="Glutaredoxin"/>
    <property type="match status" value="1"/>
</dbReference>
<dbReference type="PANTHER" id="PTHR47447">
    <property type="entry name" value="OS03G0856100 PROTEIN"/>
    <property type="match status" value="1"/>
</dbReference>
<comment type="similarity">
    <text evidence="1">Belongs to the CCM1 family.</text>
</comment>
<keyword evidence="11" id="KW-1185">Reference proteome</keyword>
<dbReference type="CDD" id="cd03046">
    <property type="entry name" value="GST_N_GTT1_like"/>
    <property type="match status" value="1"/>
</dbReference>
<dbReference type="Proteomes" id="UP000186583">
    <property type="component" value="Unassembled WGS sequence"/>
</dbReference>